<dbReference type="SMART" id="SM00342">
    <property type="entry name" value="HTH_ARAC"/>
    <property type="match status" value="1"/>
</dbReference>
<dbReference type="AlphaFoldDB" id="A0A9E5MFT4"/>
<keyword evidence="6" id="KW-1185">Reference proteome</keyword>
<evidence type="ECO:0000259" key="4">
    <source>
        <dbReference type="PROSITE" id="PS01124"/>
    </source>
</evidence>
<organism evidence="5 6">
    <name type="scientific">Microcella pacifica</name>
    <dbReference type="NCBI Taxonomy" id="2591847"/>
    <lineage>
        <taxon>Bacteria</taxon>
        <taxon>Bacillati</taxon>
        <taxon>Actinomycetota</taxon>
        <taxon>Actinomycetes</taxon>
        <taxon>Micrococcales</taxon>
        <taxon>Microbacteriaceae</taxon>
        <taxon>Microcella</taxon>
    </lineage>
</organism>
<dbReference type="InterPro" id="IPR050204">
    <property type="entry name" value="AraC_XylS_family_regulators"/>
</dbReference>
<dbReference type="PANTHER" id="PTHR46796:SF15">
    <property type="entry name" value="BLL1074 PROTEIN"/>
    <property type="match status" value="1"/>
</dbReference>
<dbReference type="Gene3D" id="1.10.10.60">
    <property type="entry name" value="Homeodomain-like"/>
    <property type="match status" value="1"/>
</dbReference>
<keyword evidence="1" id="KW-0805">Transcription regulation</keyword>
<sequence length="280" mass="30264">MTAPLFVPRAVPGDLAPFVQALWYLHAPPQRRFEKILPSPRAHLIVNLSDPYRQLARGAMATGVKLAGPFFAGVQTQYLVNENPIELRMLVAQFTADGVGIFARAQPGDLVDAVLPAEPLVPGVDALAARGRRSDDVEGLLDDLVGLLRAARHRPDPDAAVTRVRVGLESDRPASIGGLAAAEGLTPRALSARFSRACGVTPKRFADVARVDALLTSLASRDPLPGWGELVAEYGYYDQPHITRAFTRFAGSPPARFLHDLREFGLEYATFVPLDHPAHG</sequence>
<evidence type="ECO:0000256" key="1">
    <source>
        <dbReference type="ARBA" id="ARBA00023015"/>
    </source>
</evidence>
<dbReference type="Pfam" id="PF12833">
    <property type="entry name" value="HTH_18"/>
    <property type="match status" value="1"/>
</dbReference>
<evidence type="ECO:0000313" key="5">
    <source>
        <dbReference type="EMBL" id="NHF64097.1"/>
    </source>
</evidence>
<dbReference type="RefSeq" id="WP_152584250.1">
    <property type="nucleotide sequence ID" value="NZ_JAVJPO010000022.1"/>
</dbReference>
<evidence type="ECO:0000313" key="6">
    <source>
        <dbReference type="Proteomes" id="UP000818266"/>
    </source>
</evidence>
<evidence type="ECO:0000256" key="3">
    <source>
        <dbReference type="ARBA" id="ARBA00023163"/>
    </source>
</evidence>
<feature type="domain" description="HTH araC/xylS-type" evidence="4">
    <location>
        <begin position="158"/>
        <end position="260"/>
    </location>
</feature>
<accession>A0A9E5MFT4</accession>
<dbReference type="GO" id="GO:0003700">
    <property type="term" value="F:DNA-binding transcription factor activity"/>
    <property type="evidence" value="ECO:0007669"/>
    <property type="project" value="InterPro"/>
</dbReference>
<dbReference type="OrthoDB" id="2559672at2"/>
<gene>
    <name evidence="5" type="ORF">FK219_012780</name>
</gene>
<keyword evidence="2" id="KW-0238">DNA-binding</keyword>
<comment type="caution">
    <text evidence="5">The sequence shown here is derived from an EMBL/GenBank/DDBJ whole genome shotgun (WGS) entry which is preliminary data.</text>
</comment>
<name>A0A9E5MFT4_9MICO</name>
<dbReference type="EMBL" id="VIKT02000034">
    <property type="protein sequence ID" value="NHF64097.1"/>
    <property type="molecule type" value="Genomic_DNA"/>
</dbReference>
<dbReference type="PANTHER" id="PTHR46796">
    <property type="entry name" value="HTH-TYPE TRANSCRIPTIONAL ACTIVATOR RHAS-RELATED"/>
    <property type="match status" value="1"/>
</dbReference>
<dbReference type="InterPro" id="IPR046532">
    <property type="entry name" value="DUF6597"/>
</dbReference>
<dbReference type="PROSITE" id="PS01124">
    <property type="entry name" value="HTH_ARAC_FAMILY_2"/>
    <property type="match status" value="1"/>
</dbReference>
<dbReference type="Proteomes" id="UP000818266">
    <property type="component" value="Unassembled WGS sequence"/>
</dbReference>
<dbReference type="GO" id="GO:0043565">
    <property type="term" value="F:sequence-specific DNA binding"/>
    <property type="evidence" value="ECO:0007669"/>
    <property type="project" value="InterPro"/>
</dbReference>
<proteinExistence type="predicted"/>
<dbReference type="Pfam" id="PF20240">
    <property type="entry name" value="DUF6597"/>
    <property type="match status" value="1"/>
</dbReference>
<protein>
    <submittedName>
        <fullName evidence="5">AraC family transcriptional regulator</fullName>
    </submittedName>
</protein>
<dbReference type="InterPro" id="IPR018060">
    <property type="entry name" value="HTH_AraC"/>
</dbReference>
<evidence type="ECO:0000256" key="2">
    <source>
        <dbReference type="ARBA" id="ARBA00023125"/>
    </source>
</evidence>
<keyword evidence="3" id="KW-0804">Transcription</keyword>
<reference evidence="5 6" key="1">
    <citation type="submission" date="2020-03" db="EMBL/GenBank/DDBJ databases">
        <title>Chryseoglobus sp. isolated from a deep-sea seamount.</title>
        <authorList>
            <person name="Zhang D.-C."/>
        </authorList>
    </citation>
    <scope>NUCLEOTIDE SEQUENCE [LARGE SCALE GENOMIC DNA]</scope>
    <source>
        <strain evidence="5 6">KN1116</strain>
    </source>
</reference>